<dbReference type="InterPro" id="IPR016181">
    <property type="entry name" value="Acyl_CoA_acyltransferase"/>
</dbReference>
<dbReference type="EMBL" id="CAJGYM010000035">
    <property type="protein sequence ID" value="CAD6193358.1"/>
    <property type="molecule type" value="Genomic_DNA"/>
</dbReference>
<dbReference type="GO" id="GO:0046872">
    <property type="term" value="F:metal ion binding"/>
    <property type="evidence" value="ECO:0007669"/>
    <property type="project" value="UniProtKB-KW"/>
</dbReference>
<dbReference type="PANTHER" id="PTHR12461:SF106">
    <property type="entry name" value="BIFUNCTIONAL PEPTIDASE AND ARGINYL-HYDROXYLASE JMJD5"/>
    <property type="match status" value="1"/>
</dbReference>
<comment type="cofactor">
    <cofactor evidence="1">
        <name>Fe(2+)</name>
        <dbReference type="ChEBI" id="CHEBI:29033"/>
    </cofactor>
</comment>
<dbReference type="SUPFAM" id="SSF55729">
    <property type="entry name" value="Acyl-CoA N-acyltransferases (Nat)"/>
    <property type="match status" value="1"/>
</dbReference>
<dbReference type="InterPro" id="IPR003347">
    <property type="entry name" value="JmjC_dom"/>
</dbReference>
<dbReference type="Gene3D" id="2.60.120.650">
    <property type="entry name" value="Cupin"/>
    <property type="match status" value="1"/>
</dbReference>
<reference evidence="9" key="1">
    <citation type="submission" date="2020-10" db="EMBL/GenBank/DDBJ databases">
        <authorList>
            <person name="Kikuchi T."/>
        </authorList>
    </citation>
    <scope>NUCLEOTIDE SEQUENCE</scope>
    <source>
        <strain evidence="9">NKZ352</strain>
    </source>
</reference>
<dbReference type="Pfam" id="PF13673">
    <property type="entry name" value="Acetyltransf_10"/>
    <property type="match status" value="1"/>
</dbReference>
<protein>
    <submittedName>
        <fullName evidence="9">Uncharacterized protein</fullName>
    </submittedName>
</protein>
<dbReference type="InterPro" id="IPR041667">
    <property type="entry name" value="Cupin_8"/>
</dbReference>
<dbReference type="PROSITE" id="PS51184">
    <property type="entry name" value="JMJC"/>
    <property type="match status" value="1"/>
</dbReference>
<dbReference type="SMART" id="SM00558">
    <property type="entry name" value="JmjC"/>
    <property type="match status" value="1"/>
</dbReference>
<dbReference type="CDD" id="cd04301">
    <property type="entry name" value="NAT_SF"/>
    <property type="match status" value="1"/>
</dbReference>
<evidence type="ECO:0000259" key="8">
    <source>
        <dbReference type="PROSITE" id="PS51186"/>
    </source>
</evidence>
<dbReference type="InterPro" id="IPR000182">
    <property type="entry name" value="GNAT_dom"/>
</dbReference>
<feature type="domain" description="JmjC" evidence="7">
    <location>
        <begin position="453"/>
        <end position="596"/>
    </location>
</feature>
<evidence type="ECO:0000256" key="2">
    <source>
        <dbReference type="ARBA" id="ARBA00004123"/>
    </source>
</evidence>
<gene>
    <name evidence="9" type="ORF">CAUJ_LOCUS9277</name>
</gene>
<comment type="caution">
    <text evidence="9">The sequence shown here is derived from an EMBL/GenBank/DDBJ whole genome shotgun (WGS) entry which is preliminary data.</text>
</comment>
<proteinExistence type="predicted"/>
<keyword evidence="5" id="KW-0408">Iron</keyword>
<keyword evidence="4" id="KW-0560">Oxidoreductase</keyword>
<evidence type="ECO:0000313" key="10">
    <source>
        <dbReference type="Proteomes" id="UP000835052"/>
    </source>
</evidence>
<dbReference type="GO" id="GO:0005634">
    <property type="term" value="C:nucleus"/>
    <property type="evidence" value="ECO:0007669"/>
    <property type="project" value="UniProtKB-SubCell"/>
</dbReference>
<name>A0A8S1HGA1_9PELO</name>
<evidence type="ECO:0000256" key="6">
    <source>
        <dbReference type="ARBA" id="ARBA00023242"/>
    </source>
</evidence>
<evidence type="ECO:0000256" key="4">
    <source>
        <dbReference type="ARBA" id="ARBA00023002"/>
    </source>
</evidence>
<evidence type="ECO:0000256" key="3">
    <source>
        <dbReference type="ARBA" id="ARBA00022723"/>
    </source>
</evidence>
<evidence type="ECO:0000256" key="5">
    <source>
        <dbReference type="ARBA" id="ARBA00023004"/>
    </source>
</evidence>
<dbReference type="Pfam" id="PF13621">
    <property type="entry name" value="Cupin_8"/>
    <property type="match status" value="1"/>
</dbReference>
<dbReference type="SUPFAM" id="SSF51197">
    <property type="entry name" value="Clavaminate synthase-like"/>
    <property type="match status" value="1"/>
</dbReference>
<dbReference type="Gene3D" id="3.40.630.30">
    <property type="match status" value="1"/>
</dbReference>
<dbReference type="OrthoDB" id="47172at2759"/>
<keyword evidence="3" id="KW-0479">Metal-binding</keyword>
<dbReference type="PROSITE" id="PS51186">
    <property type="entry name" value="GNAT"/>
    <property type="match status" value="1"/>
</dbReference>
<accession>A0A8S1HGA1</accession>
<evidence type="ECO:0000259" key="7">
    <source>
        <dbReference type="PROSITE" id="PS51184"/>
    </source>
</evidence>
<dbReference type="GO" id="GO:0016747">
    <property type="term" value="F:acyltransferase activity, transferring groups other than amino-acyl groups"/>
    <property type="evidence" value="ECO:0007669"/>
    <property type="project" value="InterPro"/>
</dbReference>
<dbReference type="GO" id="GO:0051864">
    <property type="term" value="F:histone H3K36 demethylase activity"/>
    <property type="evidence" value="ECO:0007669"/>
    <property type="project" value="TreeGrafter"/>
</dbReference>
<evidence type="ECO:0000256" key="1">
    <source>
        <dbReference type="ARBA" id="ARBA00001954"/>
    </source>
</evidence>
<comment type="subcellular location">
    <subcellularLocation>
        <location evidence="2">Nucleus</location>
    </subcellularLocation>
</comment>
<dbReference type="Proteomes" id="UP000835052">
    <property type="component" value="Unassembled WGS sequence"/>
</dbReference>
<sequence length="596" mass="69072">MEEQFSENARAFGSLNFLTTVFEERSEDISNLRQEVFVREQNVPVQLEFNDEEERASLYFVCYHGSKIVGCIRLREINQVLVKLERVAVLQEYRRRGIARQLIINGLKFFLEDRRNSLLYAFAQSSAIQLYLKLGFSVVSEKFEEEGTDIDHFTIVFPLERRLRNFLINGRHEFKDYENKPHFEIHDEVVVQRLHKLLKQQESLELFNFCSLPLLLDSDIISGTICSRFANYCYLASTFMHEHRENILDKTLLQKIGSEEEFLFGLANDKLNTGHFMNVEENWRVLFGMISFVSAFLLWKIDSLEKSLETADRGLCMGRVNEEFVPLRSLAEKIHDILVTDQNFSIHPEYIEKNEVNFDLRPLVKSRGIKEISSDEDLLEAPIKALIANEPLIIRKLAVNFPAFYKWSFDYLCTKLYNRTIPVEIGSKYSDEDWSQRMMKFSEFISTAPEKKYYLAQHRLLDQVPSLRKDIPTPDISLANDDSCAVDVNLWIGPSGTVSPLHTDPRHNMFVQIRGSKTLRLVAPKDSEGVYPIEGMLSNTSQVDAENPSLEQHPKFGDVEVFDGIVEEGDGILLPKGWWHYLRSISPSISVSFWFD</sequence>
<organism evidence="9 10">
    <name type="scientific">Caenorhabditis auriculariae</name>
    <dbReference type="NCBI Taxonomy" id="2777116"/>
    <lineage>
        <taxon>Eukaryota</taxon>
        <taxon>Metazoa</taxon>
        <taxon>Ecdysozoa</taxon>
        <taxon>Nematoda</taxon>
        <taxon>Chromadorea</taxon>
        <taxon>Rhabditida</taxon>
        <taxon>Rhabditina</taxon>
        <taxon>Rhabditomorpha</taxon>
        <taxon>Rhabditoidea</taxon>
        <taxon>Rhabditidae</taxon>
        <taxon>Peloderinae</taxon>
        <taxon>Caenorhabditis</taxon>
    </lineage>
</organism>
<dbReference type="PANTHER" id="PTHR12461">
    <property type="entry name" value="HYPOXIA-INDUCIBLE FACTOR 1 ALPHA INHIBITOR-RELATED"/>
    <property type="match status" value="1"/>
</dbReference>
<keyword evidence="6" id="KW-0539">Nucleus</keyword>
<dbReference type="AlphaFoldDB" id="A0A8S1HGA1"/>
<keyword evidence="10" id="KW-1185">Reference proteome</keyword>
<feature type="domain" description="N-acetyltransferase" evidence="8">
    <location>
        <begin position="16"/>
        <end position="160"/>
    </location>
</feature>
<evidence type="ECO:0000313" key="9">
    <source>
        <dbReference type="EMBL" id="CAD6193358.1"/>
    </source>
</evidence>